<dbReference type="Pfam" id="PF07261">
    <property type="entry name" value="DnaB_2"/>
    <property type="match status" value="1"/>
</dbReference>
<proteinExistence type="inferred from homology"/>
<accession>A0ABW6KLN7</accession>
<dbReference type="InterPro" id="IPR058660">
    <property type="entry name" value="WHD_DnaB"/>
</dbReference>
<sequence>MTQHWQKLQPGDRYVVSANGLLHDYDRRVLISLYQPLVGLDSSGLYMTLWCELEENRLASSSAFTHRNLMTMTSINLKDIYAARLRLEGIGLLKTYVKETEGERLFIYELQPPASPEDFFNDGLLNIYLYRKIGETQYLRLKKAFSEKVVSKSSFSEETKAFEEVYESISPDALQESMKSEQALESEDMQLVGRGNTPDITKNAESFIDIDFIIKNSSMIPAEMFTPKLKRAIGILSFVYGVDAVQMKNMVLDAFDPSSEQVKVDELRIIVRNWYQVHNQNKLPSLVDKIQPPILNSLQEAPKNEEEEHVYYLETTSPRQLLIKLSGGAEPSVGDLNIIEEIMDKQKLTPGVTNVLIEYALIKNDMKLTRAYLQKIASHWARKKIVTAKEAMELARSENQKYQDWTNRPSKASYGNKKSVRKEAIPDWYKNQKDEASNIEASNSEDTFDFELEKRKLEEELKEFKKER</sequence>
<dbReference type="InterPro" id="IPR006343">
    <property type="entry name" value="DnaB/C_C"/>
</dbReference>
<organism evidence="4 5">
    <name type="scientific">Cytobacillus spartinae</name>
    <dbReference type="NCBI Taxonomy" id="3299023"/>
    <lineage>
        <taxon>Bacteria</taxon>
        <taxon>Bacillati</taxon>
        <taxon>Bacillota</taxon>
        <taxon>Bacilli</taxon>
        <taxon>Bacillales</taxon>
        <taxon>Bacillaceae</taxon>
        <taxon>Cytobacillus</taxon>
    </lineage>
</organism>
<name>A0ABW6KLN7_9BACI</name>
<protein>
    <submittedName>
        <fullName evidence="4">Replication initiation and membrane attachment family protein</fullName>
    </submittedName>
</protein>
<evidence type="ECO:0000313" key="5">
    <source>
        <dbReference type="Proteomes" id="UP001601059"/>
    </source>
</evidence>
<reference evidence="4 5" key="1">
    <citation type="submission" date="2024-08" db="EMBL/GenBank/DDBJ databases">
        <title>Two novel Cytobacillus novel species.</title>
        <authorList>
            <person name="Liu G."/>
        </authorList>
    </citation>
    <scope>NUCLEOTIDE SEQUENCE [LARGE SCALE GENOMIC DNA]</scope>
    <source>
        <strain evidence="4 5">FJAT-54145</strain>
    </source>
</reference>
<evidence type="ECO:0000259" key="2">
    <source>
        <dbReference type="Pfam" id="PF07261"/>
    </source>
</evidence>
<gene>
    <name evidence="4" type="ORF">ACFYKX_24605</name>
</gene>
<evidence type="ECO:0000313" key="4">
    <source>
        <dbReference type="EMBL" id="MFE8703755.1"/>
    </source>
</evidence>
<dbReference type="Pfam" id="PF25888">
    <property type="entry name" value="WHD_DnaB"/>
    <property type="match status" value="1"/>
</dbReference>
<comment type="caution">
    <text evidence="4">The sequence shown here is derived from an EMBL/GenBank/DDBJ whole genome shotgun (WGS) entry which is preliminary data.</text>
</comment>
<dbReference type="Proteomes" id="UP001601059">
    <property type="component" value="Unassembled WGS sequence"/>
</dbReference>
<comment type="similarity">
    <text evidence="1">Belongs to the DnaB/DnaD family.</text>
</comment>
<feature type="domain" description="Replicative helicase loading/DNA remodeling protein DnaB N-terminal winged helix" evidence="3">
    <location>
        <begin position="9"/>
        <end position="183"/>
    </location>
</feature>
<keyword evidence="5" id="KW-1185">Reference proteome</keyword>
<dbReference type="RefSeq" id="WP_389364633.1">
    <property type="nucleotide sequence ID" value="NZ_JBIACK010000019.1"/>
</dbReference>
<evidence type="ECO:0000256" key="1">
    <source>
        <dbReference type="ARBA" id="ARBA00093462"/>
    </source>
</evidence>
<feature type="domain" description="DnaB/C C-terminal" evidence="2">
    <location>
        <begin position="332"/>
        <end position="393"/>
    </location>
</feature>
<dbReference type="EMBL" id="JBIACK010000019">
    <property type="protein sequence ID" value="MFE8703755.1"/>
    <property type="molecule type" value="Genomic_DNA"/>
</dbReference>
<evidence type="ECO:0000259" key="3">
    <source>
        <dbReference type="Pfam" id="PF25888"/>
    </source>
</evidence>